<keyword evidence="8" id="KW-1185">Reference proteome</keyword>
<dbReference type="RefSeq" id="WP_010075714.1">
    <property type="nucleotide sequence ID" value="NC_014393.1"/>
</dbReference>
<dbReference type="InterPro" id="IPR005538">
    <property type="entry name" value="LrgA/CidA"/>
</dbReference>
<dbReference type="Proteomes" id="UP000002730">
    <property type="component" value="Chromosome"/>
</dbReference>
<dbReference type="eggNOG" id="COG1380">
    <property type="taxonomic scope" value="Bacteria"/>
</dbReference>
<keyword evidence="5 6" id="KW-0472">Membrane</keyword>
<reference evidence="7 8" key="1">
    <citation type="submission" date="2010-08" db="EMBL/GenBank/DDBJ databases">
        <title>Complete sequence of Clostridium cellulovorans 743B.</title>
        <authorList>
            <consortium name="US DOE Joint Genome Institute"/>
            <person name="Lucas S."/>
            <person name="Copeland A."/>
            <person name="Lapidus A."/>
            <person name="Cheng J.-F."/>
            <person name="Bruce D."/>
            <person name="Goodwin L."/>
            <person name="Pitluck S."/>
            <person name="Chertkov O."/>
            <person name="Detter J.C."/>
            <person name="Han C."/>
            <person name="Tapia R."/>
            <person name="Land M."/>
            <person name="Hauser L."/>
            <person name="Chang Y.-J."/>
            <person name="Jeffries C."/>
            <person name="Kyrpides N."/>
            <person name="Ivanova N."/>
            <person name="Mikhailova N."/>
            <person name="Hemme C.L."/>
            <person name="Woyke T."/>
        </authorList>
    </citation>
    <scope>NUCLEOTIDE SEQUENCE [LARGE SCALE GENOMIC DNA]</scope>
    <source>
        <strain evidence="8">ATCC 35296 / DSM 3052 / OCM 3 / 743B</strain>
    </source>
</reference>
<accession>D9SSV7</accession>
<evidence type="ECO:0000313" key="8">
    <source>
        <dbReference type="Proteomes" id="UP000002730"/>
    </source>
</evidence>
<dbReference type="Pfam" id="PF03788">
    <property type="entry name" value="LrgA"/>
    <property type="match status" value="1"/>
</dbReference>
<evidence type="ECO:0000256" key="1">
    <source>
        <dbReference type="ARBA" id="ARBA00004651"/>
    </source>
</evidence>
<protein>
    <submittedName>
        <fullName evidence="7">LrgA family protein</fullName>
    </submittedName>
</protein>
<dbReference type="GO" id="GO:0005886">
    <property type="term" value="C:plasma membrane"/>
    <property type="evidence" value="ECO:0007669"/>
    <property type="project" value="UniProtKB-SubCell"/>
</dbReference>
<keyword evidence="2" id="KW-1003">Cell membrane</keyword>
<keyword evidence="3 6" id="KW-0812">Transmembrane</keyword>
<evidence type="ECO:0000256" key="5">
    <source>
        <dbReference type="ARBA" id="ARBA00023136"/>
    </source>
</evidence>
<dbReference type="OrthoDB" id="3176438at2"/>
<proteinExistence type="predicted"/>
<sequence>MKILRQLVIILSFSFLGEILSKGLNLPIPGSVLGLVLLFIALLVGIVKPKDIDVVADFLIDNLAFFFIPAAVGLIVTFHLIKDTWISILLITFVTTVLVMVVTGRTVQFVRKRRDK</sequence>
<dbReference type="STRING" id="573061.Clocel_2925"/>
<feature type="transmembrane region" description="Helical" evidence="6">
    <location>
        <begin position="87"/>
        <end position="107"/>
    </location>
</feature>
<dbReference type="KEGG" id="ccb:Clocel_2925"/>
<evidence type="ECO:0000256" key="6">
    <source>
        <dbReference type="SAM" id="Phobius"/>
    </source>
</evidence>
<evidence type="ECO:0000256" key="4">
    <source>
        <dbReference type="ARBA" id="ARBA00022989"/>
    </source>
</evidence>
<keyword evidence="4 6" id="KW-1133">Transmembrane helix</keyword>
<evidence type="ECO:0000313" key="7">
    <source>
        <dbReference type="EMBL" id="ADL52619.1"/>
    </source>
</evidence>
<name>D9SSV7_CLOC7</name>
<dbReference type="PANTHER" id="PTHR33931:SF2">
    <property type="entry name" value="HOLIN-LIKE PROTEIN CIDA"/>
    <property type="match status" value="1"/>
</dbReference>
<dbReference type="AlphaFoldDB" id="D9SSV7"/>
<feature type="transmembrane region" description="Helical" evidence="6">
    <location>
        <begin position="31"/>
        <end position="47"/>
    </location>
</feature>
<dbReference type="HOGENOM" id="CLU_113736_4_3_9"/>
<gene>
    <name evidence="7" type="ordered locus">Clocel_2925</name>
</gene>
<dbReference type="PANTHER" id="PTHR33931">
    <property type="entry name" value="HOLIN-LIKE PROTEIN CIDA-RELATED"/>
    <property type="match status" value="1"/>
</dbReference>
<comment type="subcellular location">
    <subcellularLocation>
        <location evidence="1">Cell membrane</location>
        <topology evidence="1">Multi-pass membrane protein</topology>
    </subcellularLocation>
</comment>
<evidence type="ECO:0000256" key="2">
    <source>
        <dbReference type="ARBA" id="ARBA00022475"/>
    </source>
</evidence>
<organism evidence="7 8">
    <name type="scientific">Clostridium cellulovorans (strain ATCC 35296 / DSM 3052 / OCM 3 / 743B)</name>
    <dbReference type="NCBI Taxonomy" id="573061"/>
    <lineage>
        <taxon>Bacteria</taxon>
        <taxon>Bacillati</taxon>
        <taxon>Bacillota</taxon>
        <taxon>Clostridia</taxon>
        <taxon>Eubacteriales</taxon>
        <taxon>Clostridiaceae</taxon>
        <taxon>Clostridium</taxon>
    </lineage>
</organism>
<feature type="transmembrane region" description="Helical" evidence="6">
    <location>
        <begin position="59"/>
        <end position="81"/>
    </location>
</feature>
<dbReference type="EMBL" id="CP002160">
    <property type="protein sequence ID" value="ADL52619.1"/>
    <property type="molecule type" value="Genomic_DNA"/>
</dbReference>
<evidence type="ECO:0000256" key="3">
    <source>
        <dbReference type="ARBA" id="ARBA00022692"/>
    </source>
</evidence>